<organism evidence="1 2">
    <name type="scientific">Snodgrassella communis</name>
    <dbReference type="NCBI Taxonomy" id="2946699"/>
    <lineage>
        <taxon>Bacteria</taxon>
        <taxon>Pseudomonadati</taxon>
        <taxon>Pseudomonadota</taxon>
        <taxon>Betaproteobacteria</taxon>
        <taxon>Neisseriales</taxon>
        <taxon>Neisseriaceae</taxon>
        <taxon>Snodgrassella</taxon>
    </lineage>
</organism>
<reference evidence="1 2" key="1">
    <citation type="submission" date="2014-03" db="EMBL/GenBank/DDBJ databases">
        <title>The genomes of two eusocial bee gut symbionts.</title>
        <authorList>
            <person name="Kwong W.K."/>
            <person name="Engel P."/>
            <person name="Koch H."/>
            <person name="Moran N.A."/>
        </authorList>
    </citation>
    <scope>NUCLEOTIDE SEQUENCE [LARGE SCALE GENOMIC DNA]</scope>
    <source>
        <strain evidence="2">wkB29</strain>
    </source>
</reference>
<proteinExistence type="predicted"/>
<dbReference type="AlphaFoldDB" id="A0A837AGM4"/>
<accession>A0A837AGM4</accession>
<sequence>MASFYSALIHTRLHMYESGQFDVFKTDDSVHQCQPDRQLGYTANNLHVPD</sequence>
<protein>
    <submittedName>
        <fullName evidence="1">Uncharacterized protein</fullName>
    </submittedName>
</protein>
<name>A0A837AGM4_9NEIS</name>
<comment type="caution">
    <text evidence="1">The sequence shown here is derived from an EMBL/GenBank/DDBJ whole genome shotgun (WGS) entry which is preliminary data.</text>
</comment>
<evidence type="ECO:0000313" key="1">
    <source>
        <dbReference type="EMBL" id="KDN15761.1"/>
    </source>
</evidence>
<gene>
    <name evidence="1" type="ORF">SALWKB29_0180</name>
</gene>
<dbReference type="EMBL" id="JFZV01000001">
    <property type="protein sequence ID" value="KDN15761.1"/>
    <property type="molecule type" value="Genomic_DNA"/>
</dbReference>
<keyword evidence="2" id="KW-1185">Reference proteome</keyword>
<evidence type="ECO:0000313" key="2">
    <source>
        <dbReference type="Proteomes" id="UP000027170"/>
    </source>
</evidence>
<dbReference type="Proteomes" id="UP000027170">
    <property type="component" value="Unassembled WGS sequence"/>
</dbReference>